<evidence type="ECO:0000256" key="6">
    <source>
        <dbReference type="ARBA" id="ARBA00021623"/>
    </source>
</evidence>
<evidence type="ECO:0000256" key="7">
    <source>
        <dbReference type="ARBA" id="ARBA00022679"/>
    </source>
</evidence>
<keyword evidence="12" id="KW-0460">Magnesium</keyword>
<sequence length="815" mass="90148">MDVVKVLRYWAENIFTPRSMLQRKYESFKALLEYDSKALNLIADLEEIFYGEKLADRQQTVALHAELADAVEGMIRQLLVMNPLNYHDLPDNFQRINTAARTSVIPQLSESKVPYIISLAEAGEQPHLAGGKGANLGKVFNLDGINVPTGFVITANAFHYFIEYNGLRAELDKRLCKMEAGKRDLLAVLTLEIQELILAGELPPDLVDEMEQARCQYLEDETILAVRSSALAEDSEISFAGQYASELNIAVDDVVDAYKRVLAGKYCPRAVSYRIVNGLTDSDTAMAVLIIPMIDARSAGVIYSIDPDCLNRDSIGIYGVSGLGNSLVDGSVVPAKASLHREQTPRLVSECAFDSASLPDEKMLVELARCALRLEEYFGCPQDVEWAIDQGGEFHILQTRPLQQEHDVATVTHGPIPAVPYIDGLERASAGAGCGEIYFARTGEEIARIPEGCVIITPTLKPALLTFAGNINAVLSATGSRASHFASVAREMGIPVLVGDVMERFKQGQLVTVDGMEGAVFEGCVEDVLTRSFSTAEVSSRVLDLYKDIIPHTVKLTLTDPQGDNFSAQGCRSLHDLVRFCHEKSINEMFSLVDKRGLGMGRAKQLETGLPLVLYVIDLDRGLSSGTEKKKIVRPDDISSTPMQALWLGLADKRVPWSEELTHVDWEEFDRMSAGIFNKNSKILASYGILAKDYLHLLVRFGYHLSEVDSLCGDDAMQNYIKFRFKGGGAGIDNRLLRLQFISQVLNHYGFEIKIRGDMLDAVSARLDRFETERQLSVLGYLMAVTRLMDMRMVDNAQVDDEVSSFIKDAENIDG</sequence>
<evidence type="ECO:0000313" key="18">
    <source>
        <dbReference type="Proteomes" id="UP000010808"/>
    </source>
</evidence>
<dbReference type="HOGENOM" id="CLU_011040_0_0_7"/>
<accession>L0RBF6</accession>
<dbReference type="GO" id="GO:0005524">
    <property type="term" value="F:ATP binding"/>
    <property type="evidence" value="ECO:0007669"/>
    <property type="project" value="UniProtKB-KW"/>
</dbReference>
<comment type="cofactor">
    <cofactor evidence="1">
        <name>Mg(2+)</name>
        <dbReference type="ChEBI" id="CHEBI:18420"/>
    </cofactor>
</comment>
<dbReference type="Gene3D" id="3.50.30.10">
    <property type="entry name" value="Phosphohistidine domain"/>
    <property type="match status" value="1"/>
</dbReference>
<dbReference type="eggNOG" id="COG0574">
    <property type="taxonomic scope" value="Bacteria"/>
</dbReference>
<evidence type="ECO:0000256" key="10">
    <source>
        <dbReference type="ARBA" id="ARBA00022777"/>
    </source>
</evidence>
<dbReference type="GO" id="GO:0008986">
    <property type="term" value="F:pyruvate, water dikinase activity"/>
    <property type="evidence" value="ECO:0007669"/>
    <property type="project" value="UniProtKB-EC"/>
</dbReference>
<evidence type="ECO:0000313" key="17">
    <source>
        <dbReference type="EMBL" id="CCO24123.1"/>
    </source>
</evidence>
<evidence type="ECO:0000259" key="16">
    <source>
        <dbReference type="Pfam" id="PF01326"/>
    </source>
</evidence>
<dbReference type="PATRIC" id="fig|1121451.3.peg.2081"/>
<evidence type="ECO:0000256" key="2">
    <source>
        <dbReference type="ARBA" id="ARBA00002988"/>
    </source>
</evidence>
<dbReference type="EMBL" id="FO203522">
    <property type="protein sequence ID" value="CCO24123.1"/>
    <property type="molecule type" value="Genomic_DNA"/>
</dbReference>
<dbReference type="Pfam" id="PF00391">
    <property type="entry name" value="PEP-utilizers"/>
    <property type="match status" value="1"/>
</dbReference>
<dbReference type="RefSeq" id="WP_015336724.1">
    <property type="nucleotide sequence ID" value="NC_020055.1"/>
</dbReference>
<dbReference type="OrthoDB" id="9760711at2"/>
<feature type="domain" description="Pyruvate phosphate dikinase AMP/ATP-binding" evidence="16">
    <location>
        <begin position="128"/>
        <end position="406"/>
    </location>
</feature>
<dbReference type="Pfam" id="PF01326">
    <property type="entry name" value="PPDK_N"/>
    <property type="match status" value="1"/>
</dbReference>
<evidence type="ECO:0000256" key="8">
    <source>
        <dbReference type="ARBA" id="ARBA00022723"/>
    </source>
</evidence>
<dbReference type="InterPro" id="IPR006319">
    <property type="entry name" value="PEP_synth"/>
</dbReference>
<dbReference type="SUPFAM" id="SSF56059">
    <property type="entry name" value="Glutathione synthetase ATP-binding domain-like"/>
    <property type="match status" value="1"/>
</dbReference>
<evidence type="ECO:0000256" key="3">
    <source>
        <dbReference type="ARBA" id="ARBA00004742"/>
    </source>
</evidence>
<dbReference type="Gene3D" id="3.30.1490.20">
    <property type="entry name" value="ATP-grasp fold, A domain"/>
    <property type="match status" value="1"/>
</dbReference>
<evidence type="ECO:0000259" key="15">
    <source>
        <dbReference type="Pfam" id="PF00391"/>
    </source>
</evidence>
<evidence type="ECO:0000256" key="11">
    <source>
        <dbReference type="ARBA" id="ARBA00022840"/>
    </source>
</evidence>
<dbReference type="STRING" id="1121451.DESAM_21850"/>
<dbReference type="InterPro" id="IPR036637">
    <property type="entry name" value="Phosphohistidine_dom_sf"/>
</dbReference>
<dbReference type="eggNOG" id="COG1080">
    <property type="taxonomic scope" value="Bacteria"/>
</dbReference>
<comment type="pathway">
    <text evidence="3">Carbohydrate biosynthesis; gluconeogenesis.</text>
</comment>
<dbReference type="PANTHER" id="PTHR43030:SF1">
    <property type="entry name" value="PHOSPHOENOLPYRUVATE SYNTHASE"/>
    <property type="match status" value="1"/>
</dbReference>
<name>L0RBF6_9BACT</name>
<evidence type="ECO:0000256" key="12">
    <source>
        <dbReference type="ARBA" id="ARBA00022842"/>
    </source>
</evidence>
<keyword evidence="7 17" id="KW-0808">Transferase</keyword>
<gene>
    <name evidence="17" type="ORF">DESAM_21850</name>
</gene>
<proteinExistence type="inferred from homology"/>
<keyword evidence="17" id="KW-0670">Pyruvate</keyword>
<dbReference type="GO" id="GO:0006094">
    <property type="term" value="P:gluconeogenesis"/>
    <property type="evidence" value="ECO:0007669"/>
    <property type="project" value="UniProtKB-UniPathway"/>
</dbReference>
<evidence type="ECO:0000256" key="14">
    <source>
        <dbReference type="ARBA" id="ARBA00047700"/>
    </source>
</evidence>
<organism evidence="17 18">
    <name type="scientific">Maridesulfovibrio hydrothermalis AM13 = DSM 14728</name>
    <dbReference type="NCBI Taxonomy" id="1121451"/>
    <lineage>
        <taxon>Bacteria</taxon>
        <taxon>Pseudomonadati</taxon>
        <taxon>Thermodesulfobacteriota</taxon>
        <taxon>Desulfovibrionia</taxon>
        <taxon>Desulfovibrionales</taxon>
        <taxon>Desulfovibrionaceae</taxon>
        <taxon>Maridesulfovibrio</taxon>
    </lineage>
</organism>
<evidence type="ECO:0000256" key="13">
    <source>
        <dbReference type="ARBA" id="ARBA00033470"/>
    </source>
</evidence>
<keyword evidence="10 17" id="KW-0418">Kinase</keyword>
<protein>
    <recommendedName>
        <fullName evidence="6">Phosphoenolpyruvate synthase</fullName>
        <ecNumber evidence="5">2.7.9.2</ecNumber>
    </recommendedName>
    <alternativeName>
        <fullName evidence="13">Pyruvate, water dikinase</fullName>
    </alternativeName>
</protein>
<dbReference type="InterPro" id="IPR008279">
    <property type="entry name" value="PEP-util_enz_mobile_dom"/>
</dbReference>
<dbReference type="UniPathway" id="UPA00138"/>
<keyword evidence="8" id="KW-0479">Metal-binding</keyword>
<dbReference type="GO" id="GO:0046872">
    <property type="term" value="F:metal ion binding"/>
    <property type="evidence" value="ECO:0007669"/>
    <property type="project" value="UniProtKB-KW"/>
</dbReference>
<keyword evidence="11" id="KW-0067">ATP-binding</keyword>
<keyword evidence="9" id="KW-0547">Nucleotide-binding</keyword>
<evidence type="ECO:0000256" key="4">
    <source>
        <dbReference type="ARBA" id="ARBA00007837"/>
    </source>
</evidence>
<dbReference type="Gene3D" id="3.30.470.20">
    <property type="entry name" value="ATP-grasp fold, B domain"/>
    <property type="match status" value="1"/>
</dbReference>
<dbReference type="PANTHER" id="PTHR43030">
    <property type="entry name" value="PHOSPHOENOLPYRUVATE SYNTHASE"/>
    <property type="match status" value="1"/>
</dbReference>
<comment type="similarity">
    <text evidence="4">Belongs to the PEP-utilizing enzyme family.</text>
</comment>
<dbReference type="EC" id="2.7.9.2" evidence="5"/>
<dbReference type="KEGG" id="dhy:DESAM_21850"/>
<keyword evidence="18" id="KW-1185">Reference proteome</keyword>
<dbReference type="InterPro" id="IPR002192">
    <property type="entry name" value="PPDK_AMP/ATP-bd"/>
</dbReference>
<dbReference type="AlphaFoldDB" id="L0RBF6"/>
<comment type="catalytic activity">
    <reaction evidence="14">
        <text>pyruvate + ATP + H2O = phosphoenolpyruvate + AMP + phosphate + 2 H(+)</text>
        <dbReference type="Rhea" id="RHEA:11364"/>
        <dbReference type="ChEBI" id="CHEBI:15361"/>
        <dbReference type="ChEBI" id="CHEBI:15377"/>
        <dbReference type="ChEBI" id="CHEBI:15378"/>
        <dbReference type="ChEBI" id="CHEBI:30616"/>
        <dbReference type="ChEBI" id="CHEBI:43474"/>
        <dbReference type="ChEBI" id="CHEBI:58702"/>
        <dbReference type="ChEBI" id="CHEBI:456215"/>
        <dbReference type="EC" id="2.7.9.2"/>
    </reaction>
</comment>
<feature type="domain" description="PEP-utilising enzyme mobile" evidence="15">
    <location>
        <begin position="449"/>
        <end position="518"/>
    </location>
</feature>
<dbReference type="Proteomes" id="UP000010808">
    <property type="component" value="Chromosome"/>
</dbReference>
<comment type="function">
    <text evidence="2">Catalyzes the phosphorylation of pyruvate to phosphoenolpyruvate.</text>
</comment>
<dbReference type="InterPro" id="IPR013815">
    <property type="entry name" value="ATP_grasp_subdomain_1"/>
</dbReference>
<evidence type="ECO:0000256" key="5">
    <source>
        <dbReference type="ARBA" id="ARBA00011996"/>
    </source>
</evidence>
<evidence type="ECO:0000256" key="1">
    <source>
        <dbReference type="ARBA" id="ARBA00001946"/>
    </source>
</evidence>
<evidence type="ECO:0000256" key="9">
    <source>
        <dbReference type="ARBA" id="ARBA00022741"/>
    </source>
</evidence>
<dbReference type="SUPFAM" id="SSF52009">
    <property type="entry name" value="Phosphohistidine domain"/>
    <property type="match status" value="1"/>
</dbReference>
<reference evidence="17 18" key="1">
    <citation type="submission" date="2012-10" db="EMBL/GenBank/DDBJ databases">
        <authorList>
            <person name="Genoscope - CEA"/>
        </authorList>
    </citation>
    <scope>NUCLEOTIDE SEQUENCE [LARGE SCALE GENOMIC DNA]</scope>
    <source>
        <strain evidence="18">AM13 / DSM 14728</strain>
    </source>
</reference>